<dbReference type="InterPro" id="IPR010621">
    <property type="entry name" value="DUF1214"/>
</dbReference>
<evidence type="ECO:0000313" key="2">
    <source>
        <dbReference type="EMBL" id="NEI36379.1"/>
    </source>
</evidence>
<protein>
    <submittedName>
        <fullName evidence="2">DUF1214 domain-containing protein</fullName>
    </submittedName>
</protein>
<dbReference type="Proteomes" id="UP000471560">
    <property type="component" value="Unassembled WGS sequence"/>
</dbReference>
<accession>A0A6P0B938</accession>
<organism evidence="2 3">
    <name type="scientific">Rhizobium leguminosarum</name>
    <dbReference type="NCBI Taxonomy" id="384"/>
    <lineage>
        <taxon>Bacteria</taxon>
        <taxon>Pseudomonadati</taxon>
        <taxon>Pseudomonadota</taxon>
        <taxon>Alphaproteobacteria</taxon>
        <taxon>Hyphomicrobiales</taxon>
        <taxon>Rhizobiaceae</taxon>
        <taxon>Rhizobium/Agrobacterium group</taxon>
        <taxon>Rhizobium</taxon>
    </lineage>
</organism>
<dbReference type="AlphaFoldDB" id="A0A6P0B938"/>
<name>A0A6P0B938_RHILE</name>
<dbReference type="InterPro" id="IPR037049">
    <property type="entry name" value="DUF1214_C_sf"/>
</dbReference>
<dbReference type="SUPFAM" id="SSF160935">
    <property type="entry name" value="VPA0735-like"/>
    <property type="match status" value="1"/>
</dbReference>
<feature type="domain" description="DUF1214" evidence="1">
    <location>
        <begin position="12"/>
        <end position="57"/>
    </location>
</feature>
<gene>
    <name evidence="2" type="ORF">GR204_20710</name>
</gene>
<sequence>MAHAISAPSRMKDGDYLMGDKSYRLHLQPNVPVGLFWSVTANSPVDGHMIDAGSHRSNR</sequence>
<dbReference type="Gene3D" id="2.60.120.600">
    <property type="entry name" value="Domain of unknown function DUF1214, C-terminal domain"/>
    <property type="match status" value="1"/>
</dbReference>
<dbReference type="Pfam" id="PF06742">
    <property type="entry name" value="DUF1214"/>
    <property type="match status" value="1"/>
</dbReference>
<proteinExistence type="predicted"/>
<evidence type="ECO:0000313" key="3">
    <source>
        <dbReference type="Proteomes" id="UP000471560"/>
    </source>
</evidence>
<dbReference type="EMBL" id="WUEZ01000024">
    <property type="protein sequence ID" value="NEI36379.1"/>
    <property type="molecule type" value="Genomic_DNA"/>
</dbReference>
<evidence type="ECO:0000259" key="1">
    <source>
        <dbReference type="Pfam" id="PF06742"/>
    </source>
</evidence>
<reference evidence="2 3" key="1">
    <citation type="submission" date="2019-12" db="EMBL/GenBank/DDBJ databases">
        <title>Rhizobium genotypes associated with high levels of biological nitrogen fixation by grain legumes in a temperate-maritime cropping system.</title>
        <authorList>
            <person name="Maluk M."/>
            <person name="Francesc Ferrando Molina F."/>
            <person name="Lopez Del Egido L."/>
            <person name="Lafos M."/>
            <person name="Langarica-Fuentes A."/>
            <person name="Gebre Yohannes G."/>
            <person name="Young M.W."/>
            <person name="Martin P."/>
            <person name="Gantlett R."/>
            <person name="Kenicer G."/>
            <person name="Hawes C."/>
            <person name="Begg G.S."/>
            <person name="Quilliam R.S."/>
            <person name="Squire G.R."/>
            <person name="Poole P.S."/>
            <person name="Young P.W."/>
            <person name="Iannetta P.M."/>
            <person name="James E.K."/>
        </authorList>
    </citation>
    <scope>NUCLEOTIDE SEQUENCE [LARGE SCALE GENOMIC DNA]</scope>
    <source>
        <strain evidence="2 3">JHI1096</strain>
    </source>
</reference>
<comment type="caution">
    <text evidence="2">The sequence shown here is derived from an EMBL/GenBank/DDBJ whole genome shotgun (WGS) entry which is preliminary data.</text>
</comment>
<dbReference type="RefSeq" id="WP_164577692.1">
    <property type="nucleotide sequence ID" value="NZ_JAAXDH010000046.1"/>
</dbReference>